<name>A0ABD2BQG3_VESMC</name>
<dbReference type="Proteomes" id="UP001607303">
    <property type="component" value="Unassembled WGS sequence"/>
</dbReference>
<dbReference type="EMBL" id="JAYRBN010000068">
    <property type="protein sequence ID" value="KAL2735012.1"/>
    <property type="molecule type" value="Genomic_DNA"/>
</dbReference>
<gene>
    <name evidence="1" type="ORF">V1477_013412</name>
</gene>
<sequence>MRKINEEEHRQKLQRSLSSANMVPAGYKEGHMDKIFAAAYIRSFFWYFNAKLFNTGRGLEIPRSMACPVNGQLWQRSAKSRSFNIYCCNDPEDSDDIKDDLEVGFSLRPSACDSTMTLDKYQDNHPKIHLLEQKLFFERCEEIEIGDSNDA</sequence>
<keyword evidence="2" id="KW-1185">Reference proteome</keyword>
<proteinExistence type="predicted"/>
<protein>
    <submittedName>
        <fullName evidence="1">Uncharacterized protein</fullName>
    </submittedName>
</protein>
<reference evidence="1 2" key="1">
    <citation type="journal article" date="2024" name="Ann. Entomol. Soc. Am.">
        <title>Genomic analyses of the southern and eastern yellowjacket wasps (Hymenoptera: Vespidae) reveal evolutionary signatures of social life.</title>
        <authorList>
            <person name="Catto M.A."/>
            <person name="Caine P.B."/>
            <person name="Orr S.E."/>
            <person name="Hunt B.G."/>
            <person name="Goodisman M.A.D."/>
        </authorList>
    </citation>
    <scope>NUCLEOTIDE SEQUENCE [LARGE SCALE GENOMIC DNA]</scope>
    <source>
        <strain evidence="1">232</strain>
        <tissue evidence="1">Head and thorax</tissue>
    </source>
</reference>
<dbReference type="AlphaFoldDB" id="A0ABD2BQG3"/>
<evidence type="ECO:0000313" key="1">
    <source>
        <dbReference type="EMBL" id="KAL2735012.1"/>
    </source>
</evidence>
<organism evidence="1 2">
    <name type="scientific">Vespula maculifrons</name>
    <name type="common">Eastern yellow jacket</name>
    <name type="synonym">Wasp</name>
    <dbReference type="NCBI Taxonomy" id="7453"/>
    <lineage>
        <taxon>Eukaryota</taxon>
        <taxon>Metazoa</taxon>
        <taxon>Ecdysozoa</taxon>
        <taxon>Arthropoda</taxon>
        <taxon>Hexapoda</taxon>
        <taxon>Insecta</taxon>
        <taxon>Pterygota</taxon>
        <taxon>Neoptera</taxon>
        <taxon>Endopterygota</taxon>
        <taxon>Hymenoptera</taxon>
        <taxon>Apocrita</taxon>
        <taxon>Aculeata</taxon>
        <taxon>Vespoidea</taxon>
        <taxon>Vespidae</taxon>
        <taxon>Vespinae</taxon>
        <taxon>Vespula</taxon>
    </lineage>
</organism>
<comment type="caution">
    <text evidence="1">The sequence shown here is derived from an EMBL/GenBank/DDBJ whole genome shotgun (WGS) entry which is preliminary data.</text>
</comment>
<evidence type="ECO:0000313" key="2">
    <source>
        <dbReference type="Proteomes" id="UP001607303"/>
    </source>
</evidence>
<accession>A0ABD2BQG3</accession>